<dbReference type="STRING" id="282676.B6F84_06100"/>
<dbReference type="AlphaFoldDB" id="A0A1W6JZL2"/>
<protein>
    <submittedName>
        <fullName evidence="1">Uncharacterized protein</fullName>
    </submittedName>
</protein>
<keyword evidence="2" id="KW-1185">Reference proteome</keyword>
<proteinExistence type="predicted"/>
<accession>A0A1W6JZL2</accession>
<evidence type="ECO:0000313" key="2">
    <source>
        <dbReference type="Proteomes" id="UP000193404"/>
    </source>
</evidence>
<organism evidence="1 2">
    <name type="scientific">Acidianus manzaensis</name>
    <dbReference type="NCBI Taxonomy" id="282676"/>
    <lineage>
        <taxon>Archaea</taxon>
        <taxon>Thermoproteota</taxon>
        <taxon>Thermoprotei</taxon>
        <taxon>Sulfolobales</taxon>
        <taxon>Sulfolobaceae</taxon>
        <taxon>Acidianus</taxon>
    </lineage>
</organism>
<dbReference type="EMBL" id="CP020477">
    <property type="protein sequence ID" value="ARM75650.1"/>
    <property type="molecule type" value="Genomic_DNA"/>
</dbReference>
<name>A0A1W6JZL2_9CREN</name>
<gene>
    <name evidence="1" type="ORF">B6F84_06100</name>
</gene>
<reference evidence="1 2" key="1">
    <citation type="submission" date="2017-03" db="EMBL/GenBank/DDBJ databases">
        <title>Sulfur activation and transportation mechanism of thermophilic Archaea Acidianus manzaensis YN-25.</title>
        <authorList>
            <person name="Ma Y."/>
            <person name="Yang Y."/>
            <person name="Xia J."/>
        </authorList>
    </citation>
    <scope>NUCLEOTIDE SEQUENCE [LARGE SCALE GENOMIC DNA]</scope>
    <source>
        <strain evidence="1 2">YN-25</strain>
    </source>
</reference>
<dbReference type="KEGG" id="aman:B6F84_06100"/>
<sequence>MRGKMMQNVIDSLKNKNAEEFLKAISSLMPPSDDISISLVKLGPHEYVLDRKGVSLVSTSLDEYLPYLSSNEKRIDYSQIPKAVKDRILADYKSILKQLYDILLSFSRRDKNYLTIVNQLGELLNENK</sequence>
<evidence type="ECO:0000313" key="1">
    <source>
        <dbReference type="EMBL" id="ARM75650.1"/>
    </source>
</evidence>
<dbReference type="Proteomes" id="UP000193404">
    <property type="component" value="Chromosome"/>
</dbReference>